<dbReference type="PANTHER" id="PTHR32012">
    <property type="entry name" value="TRANSMEMBRANE PROTEIN 182-RELATED"/>
    <property type="match status" value="1"/>
</dbReference>
<reference evidence="7" key="1">
    <citation type="submission" date="2025-08" db="UniProtKB">
        <authorList>
            <consortium name="RefSeq"/>
        </authorList>
    </citation>
    <scope>IDENTIFICATION</scope>
    <source>
        <tissue evidence="7">Liver</tissue>
    </source>
</reference>
<keyword evidence="3 5" id="KW-1133">Transmembrane helix</keyword>
<keyword evidence="4 5" id="KW-0472">Membrane</keyword>
<feature type="transmembrane region" description="Helical" evidence="5">
    <location>
        <begin position="163"/>
        <end position="185"/>
    </location>
</feature>
<dbReference type="GO" id="GO:0016020">
    <property type="term" value="C:membrane"/>
    <property type="evidence" value="ECO:0007669"/>
    <property type="project" value="UniProtKB-SubCell"/>
</dbReference>
<evidence type="ECO:0000256" key="5">
    <source>
        <dbReference type="SAM" id="Phobius"/>
    </source>
</evidence>
<keyword evidence="6" id="KW-1185">Reference proteome</keyword>
<evidence type="ECO:0000256" key="2">
    <source>
        <dbReference type="ARBA" id="ARBA00022692"/>
    </source>
</evidence>
<dbReference type="GeneID" id="110343352"/>
<proteinExistence type="predicted"/>
<evidence type="ECO:0000256" key="4">
    <source>
        <dbReference type="ARBA" id="ARBA00023136"/>
    </source>
</evidence>
<evidence type="ECO:0000313" key="6">
    <source>
        <dbReference type="Proteomes" id="UP000886700"/>
    </source>
</evidence>
<sequence length="248" mass="28216">MKIGIAALVAGIFGAVGIILFLVAFGTEYWLLATETCGSFNSNNGTLDIEEEYDEDMHDYEEMSVIYHHEGFFWRCWFFGDDPQTSVWRYWFMNQPHPKRCIPGYLFPMQIAVGPFPHPSFDATAVYRGFWTIFIILGAASSLSGGFLLVYGVPFASAGCYKVGGGFLMISGALFSLILSLFVLWKEYAVDFPKYISTERSNKCVPENVLIDIKYGWSFMFAAFGTPFIYMSGIMFHFIGRQLEEFWK</sequence>
<gene>
    <name evidence="7" type="primary">LOC110343352</name>
</gene>
<dbReference type="Proteomes" id="UP000886700">
    <property type="component" value="Unplaced"/>
</dbReference>
<evidence type="ECO:0000256" key="1">
    <source>
        <dbReference type="ARBA" id="ARBA00004141"/>
    </source>
</evidence>
<dbReference type="InterPro" id="IPR026763">
    <property type="entry name" value="TMEM182"/>
</dbReference>
<dbReference type="KEGG" id="maua:110343352"/>
<dbReference type="OrthoDB" id="9942154at2759"/>
<feature type="transmembrane region" description="Helical" evidence="5">
    <location>
        <begin position="5"/>
        <end position="25"/>
    </location>
</feature>
<organism evidence="6 7">
    <name type="scientific">Mesocricetus auratus</name>
    <name type="common">Golden hamster</name>
    <dbReference type="NCBI Taxonomy" id="10036"/>
    <lineage>
        <taxon>Eukaryota</taxon>
        <taxon>Metazoa</taxon>
        <taxon>Chordata</taxon>
        <taxon>Craniata</taxon>
        <taxon>Vertebrata</taxon>
        <taxon>Euteleostomi</taxon>
        <taxon>Mammalia</taxon>
        <taxon>Eutheria</taxon>
        <taxon>Euarchontoglires</taxon>
        <taxon>Glires</taxon>
        <taxon>Rodentia</taxon>
        <taxon>Myomorpha</taxon>
        <taxon>Muroidea</taxon>
        <taxon>Cricetidae</taxon>
        <taxon>Cricetinae</taxon>
        <taxon>Mesocricetus</taxon>
    </lineage>
</organism>
<dbReference type="Pfam" id="PF13903">
    <property type="entry name" value="Claudin_2"/>
    <property type="match status" value="1"/>
</dbReference>
<name>A0A3Q0DB18_MESAU</name>
<feature type="transmembrane region" description="Helical" evidence="5">
    <location>
        <begin position="215"/>
        <end position="239"/>
    </location>
</feature>
<evidence type="ECO:0000313" key="7">
    <source>
        <dbReference type="RefSeq" id="XP_021090312.1"/>
    </source>
</evidence>
<evidence type="ECO:0000256" key="3">
    <source>
        <dbReference type="ARBA" id="ARBA00022989"/>
    </source>
</evidence>
<dbReference type="PANTHER" id="PTHR32012:SF2">
    <property type="entry name" value="TRANSMEMBRANE PROTEIN 182"/>
    <property type="match status" value="1"/>
</dbReference>
<keyword evidence="2 5" id="KW-0812">Transmembrane</keyword>
<feature type="transmembrane region" description="Helical" evidence="5">
    <location>
        <begin position="129"/>
        <end position="151"/>
    </location>
</feature>
<protein>
    <submittedName>
        <fullName evidence="7">Transmembrane protein 182-like</fullName>
    </submittedName>
</protein>
<accession>A0A3Q0DB18</accession>
<comment type="subcellular location">
    <subcellularLocation>
        <location evidence="1">Membrane</location>
        <topology evidence="1">Multi-pass membrane protein</topology>
    </subcellularLocation>
</comment>
<dbReference type="RefSeq" id="XP_021090312.1">
    <property type="nucleotide sequence ID" value="XM_021234653.2"/>
</dbReference>
<dbReference type="AlphaFoldDB" id="A0A3Q0DB18"/>
<dbReference type="Gene3D" id="1.20.140.150">
    <property type="match status" value="1"/>
</dbReference>
<dbReference type="InterPro" id="IPR004031">
    <property type="entry name" value="PMP22/EMP/MP20/Claudin"/>
</dbReference>